<sequence>MATIQCKVEVPAVEGLNENEITVGREILLACEGEFPKNLDQEKLHFVLKPEMKYKIHLLKFEFRSSTAADITATAYKAGEIQIDDLQLSDGTQTLSLGAIQYGVQSVLPKQAPGAPEVKQEPFGPFGPAQLSVPMLYWAMLAAFIGLVILLVVAKIYRVVQRRNMLQRLKEHDSALSPLAQFHQSFRKLQRINSVFFGVAASKEDIQTCLEDTNKMLKLFLTRRYQVPALEWNDRLILKDLKKHHPKVHQHFGDDLKKLLNEYSRGFQDKENLKEQDVLNIATSTRHLVEEMERMS</sequence>
<evidence type="ECO:0000256" key="1">
    <source>
        <dbReference type="SAM" id="Phobius"/>
    </source>
</evidence>
<name>A0ABY4C8S2_9BACT</name>
<evidence type="ECO:0000313" key="2">
    <source>
        <dbReference type="EMBL" id="UOF01387.1"/>
    </source>
</evidence>
<reference evidence="2" key="1">
    <citation type="submission" date="2022-03" db="EMBL/GenBank/DDBJ databases">
        <title>Genome Identification and Characterization of new species Bdellovibrio reynosense LBG001 sp. nov. from a Mexico soil sample.</title>
        <authorList>
            <person name="Camilli A."/>
            <person name="Ajao Y."/>
            <person name="Guo X."/>
        </authorList>
    </citation>
    <scope>NUCLEOTIDE SEQUENCE</scope>
    <source>
        <strain evidence="2">LBG001</strain>
    </source>
</reference>
<keyword evidence="1" id="KW-0472">Membrane</keyword>
<evidence type="ECO:0000313" key="3">
    <source>
        <dbReference type="Proteomes" id="UP000830116"/>
    </source>
</evidence>
<dbReference type="EMBL" id="CP093442">
    <property type="protein sequence ID" value="UOF01387.1"/>
    <property type="molecule type" value="Genomic_DNA"/>
</dbReference>
<feature type="transmembrane region" description="Helical" evidence="1">
    <location>
        <begin position="135"/>
        <end position="160"/>
    </location>
</feature>
<proteinExistence type="predicted"/>
<keyword evidence="1" id="KW-0812">Transmembrane</keyword>
<dbReference type="Proteomes" id="UP000830116">
    <property type="component" value="Chromosome"/>
</dbReference>
<dbReference type="RefSeq" id="WP_243537827.1">
    <property type="nucleotide sequence ID" value="NZ_CP093442.1"/>
</dbReference>
<keyword evidence="3" id="KW-1185">Reference proteome</keyword>
<protein>
    <submittedName>
        <fullName evidence="2">Uncharacterized protein</fullName>
    </submittedName>
</protein>
<keyword evidence="1" id="KW-1133">Transmembrane helix</keyword>
<accession>A0ABY4C8S2</accession>
<gene>
    <name evidence="2" type="ORF">MNR06_00275</name>
</gene>
<organism evidence="2 3">
    <name type="scientific">Bdellovibrio reynosensis</name>
    <dbReference type="NCBI Taxonomy" id="2835041"/>
    <lineage>
        <taxon>Bacteria</taxon>
        <taxon>Pseudomonadati</taxon>
        <taxon>Bdellovibrionota</taxon>
        <taxon>Bdellovibrionia</taxon>
        <taxon>Bdellovibrionales</taxon>
        <taxon>Pseudobdellovibrionaceae</taxon>
        <taxon>Bdellovibrio</taxon>
    </lineage>
</organism>